<dbReference type="AlphaFoldDB" id="A0AAD4HUT6"/>
<name>A0AAD4HUT6_9PEZI</name>
<comment type="caution">
    <text evidence="3">The sequence shown here is derived from an EMBL/GenBank/DDBJ whole genome shotgun (WGS) entry which is preliminary data.</text>
</comment>
<feature type="compositionally biased region" description="Pro residues" evidence="1">
    <location>
        <begin position="224"/>
        <end position="233"/>
    </location>
</feature>
<reference evidence="3" key="1">
    <citation type="submission" date="2023-02" db="EMBL/GenBank/DDBJ databases">
        <authorList>
            <person name="Palmer J.M."/>
        </authorList>
    </citation>
    <scope>NUCLEOTIDE SEQUENCE</scope>
    <source>
        <strain evidence="3">FW57</strain>
    </source>
</reference>
<keyword evidence="2" id="KW-0812">Transmembrane</keyword>
<gene>
    <name evidence="3" type="ORF">NEMBOFW57_006885</name>
</gene>
<dbReference type="Proteomes" id="UP001197093">
    <property type="component" value="Unassembled WGS sequence"/>
</dbReference>
<evidence type="ECO:0000256" key="2">
    <source>
        <dbReference type="SAM" id="Phobius"/>
    </source>
</evidence>
<organism evidence="3 4">
    <name type="scientific">Staphylotrichum longicolle</name>
    <dbReference type="NCBI Taxonomy" id="669026"/>
    <lineage>
        <taxon>Eukaryota</taxon>
        <taxon>Fungi</taxon>
        <taxon>Dikarya</taxon>
        <taxon>Ascomycota</taxon>
        <taxon>Pezizomycotina</taxon>
        <taxon>Sordariomycetes</taxon>
        <taxon>Sordariomycetidae</taxon>
        <taxon>Sordariales</taxon>
        <taxon>Chaetomiaceae</taxon>
        <taxon>Staphylotrichum</taxon>
    </lineage>
</organism>
<proteinExistence type="predicted"/>
<sequence>MSGPQTEVNPYVFSCAGGSVCYRNMFDGGFSQWGCGTASDQAATVVNSASGLTTDLARPTHPERTNHAGNQHQRVQQLCQHILVVISDVDFILIFLLFFLFFLIIIIIIIIFFFNFVYRLDSYRRPCIGHHHLCRHGRNRYNLPHGRHPSGGTGFAALAHDDSDAFETAPGAASCTNPAPTNDHVQHRVPARKTAASSPSPPAPMPFQSDVSPVEHHASTPPSHTTPPPPAQPQQPAFRQAPSPPTLLFQRGNSDGTGANQGGGQYPAAYAGAGSSGSAALSMMGMNLNRGAERHLESDQVPLTSAAAAAGSSSREIDDFSQGFHAALGRIGEEDEEEEDDHDMHGGGGLGQVMQAGYRDDETAAAAAGLGGEEGGTNESASGQGRPLWQQNRRQSRNLMWM</sequence>
<feature type="region of interest" description="Disordered" evidence="1">
    <location>
        <begin position="360"/>
        <end position="402"/>
    </location>
</feature>
<dbReference type="EMBL" id="JAHCVI010000003">
    <property type="protein sequence ID" value="KAG7287374.1"/>
    <property type="molecule type" value="Genomic_DNA"/>
</dbReference>
<keyword evidence="4" id="KW-1185">Reference proteome</keyword>
<accession>A0AAD4HUT6</accession>
<protein>
    <submittedName>
        <fullName evidence="3">Uncharacterized protein</fullName>
    </submittedName>
</protein>
<keyword evidence="2" id="KW-1133">Transmembrane helix</keyword>
<feature type="region of interest" description="Disordered" evidence="1">
    <location>
        <begin position="138"/>
        <end position="263"/>
    </location>
</feature>
<feature type="transmembrane region" description="Helical" evidence="2">
    <location>
        <begin position="91"/>
        <end position="118"/>
    </location>
</feature>
<keyword evidence="2" id="KW-0472">Membrane</keyword>
<feature type="compositionally biased region" description="Polar residues" evidence="1">
    <location>
        <begin position="377"/>
        <end position="393"/>
    </location>
</feature>
<evidence type="ECO:0000313" key="4">
    <source>
        <dbReference type="Proteomes" id="UP001197093"/>
    </source>
</evidence>
<evidence type="ECO:0000256" key="1">
    <source>
        <dbReference type="SAM" id="MobiDB-lite"/>
    </source>
</evidence>
<evidence type="ECO:0000313" key="3">
    <source>
        <dbReference type="EMBL" id="KAG7287374.1"/>
    </source>
</evidence>